<evidence type="ECO:0008006" key="3">
    <source>
        <dbReference type="Google" id="ProtNLM"/>
    </source>
</evidence>
<organism evidence="1 2">
    <name type="scientific">Sphingomonas hankyongi</name>
    <dbReference type="NCBI Taxonomy" id="2908209"/>
    <lineage>
        <taxon>Bacteria</taxon>
        <taxon>Pseudomonadati</taxon>
        <taxon>Pseudomonadota</taxon>
        <taxon>Alphaproteobacteria</taxon>
        <taxon>Sphingomonadales</taxon>
        <taxon>Sphingomonadaceae</taxon>
        <taxon>Sphingomonas</taxon>
    </lineage>
</organism>
<evidence type="ECO:0000313" key="2">
    <source>
        <dbReference type="Proteomes" id="UP001165342"/>
    </source>
</evidence>
<dbReference type="RefSeq" id="WP_249830975.1">
    <property type="nucleotide sequence ID" value="NZ_JAMGBE010000002.1"/>
</dbReference>
<comment type="caution">
    <text evidence="1">The sequence shown here is derived from an EMBL/GenBank/DDBJ whole genome shotgun (WGS) entry which is preliminary data.</text>
</comment>
<protein>
    <recommendedName>
        <fullName evidence="3">DUF2927 domain-containing protein</fullName>
    </recommendedName>
</protein>
<accession>A0ABT0S1F0</accession>
<keyword evidence="2" id="KW-1185">Reference proteome</keyword>
<gene>
    <name evidence="1" type="ORF">LZ538_05325</name>
</gene>
<name>A0ABT0S1F0_9SPHN</name>
<reference evidence="1" key="1">
    <citation type="submission" date="2022-05" db="EMBL/GenBank/DDBJ databases">
        <authorList>
            <person name="Jo J.-H."/>
            <person name="Im W.-T."/>
        </authorList>
    </citation>
    <scope>NUCLEOTIDE SEQUENCE</scope>
    <source>
        <strain evidence="1">SE220</strain>
    </source>
</reference>
<dbReference type="Proteomes" id="UP001165342">
    <property type="component" value="Unassembled WGS sequence"/>
</dbReference>
<evidence type="ECO:0000313" key="1">
    <source>
        <dbReference type="EMBL" id="MCL6729478.1"/>
    </source>
</evidence>
<proteinExistence type="predicted"/>
<dbReference type="EMBL" id="JAMGBE010000002">
    <property type="protein sequence ID" value="MCL6729478.1"/>
    <property type="molecule type" value="Genomic_DNA"/>
</dbReference>
<sequence>MHSLTKALVSLAALVLIAAAPPSEPETAQSGDILVTGQRNPAQAMRGFVGSVAIPSADKQLARFYDPVCPYVAGLGERSNEFVEQRMRRVAAAAGMKVADEQCSANALLYVAPDKAKLLADWRKSDSILWGSELTDGEIRQLVHSTEAATSWQVLAYRGSDGRGLARNRIARLSNPNEAAKVEMSPGSAIDNVGAPISRILNPLRIGFDISVLVVDGRAAGGSNLTQLADFAAMQLFARTKLQAGATQPAPTILTLLDDARTGRPAPASLTEWDLAYLRALYSYSDMYVAGAHRGDLAKRMTKFIRTDGDARAKQPD</sequence>